<dbReference type="Ensembl" id="ENSVURT00010010752.1">
    <property type="protein sequence ID" value="ENSVURP00010009473.1"/>
    <property type="gene ID" value="ENSVURG00010007334.1"/>
</dbReference>
<evidence type="ECO:0000313" key="7">
    <source>
        <dbReference type="Proteomes" id="UP000314987"/>
    </source>
</evidence>
<comment type="similarity">
    <text evidence="1">Belongs to the TRAFAC class TrmE-Era-EngA-EngB-Septin-like GTPase superfamily. AIG1/Toc34/Toc159-like paraseptin GTPase family. IAN subfamily.</text>
</comment>
<evidence type="ECO:0000256" key="3">
    <source>
        <dbReference type="ARBA" id="ARBA00023134"/>
    </source>
</evidence>
<dbReference type="Gene3D" id="3.40.50.300">
    <property type="entry name" value="P-loop containing nucleotide triphosphate hydrolases"/>
    <property type="match status" value="1"/>
</dbReference>
<dbReference type="Proteomes" id="UP000314987">
    <property type="component" value="Unassembled WGS sequence"/>
</dbReference>
<dbReference type="OMA" id="RTCQAET"/>
<dbReference type="STRING" id="29139.ENSVURP00010009473"/>
<organism evidence="6 7">
    <name type="scientific">Vombatus ursinus</name>
    <name type="common">Common wombat</name>
    <dbReference type="NCBI Taxonomy" id="29139"/>
    <lineage>
        <taxon>Eukaryota</taxon>
        <taxon>Metazoa</taxon>
        <taxon>Chordata</taxon>
        <taxon>Craniata</taxon>
        <taxon>Vertebrata</taxon>
        <taxon>Euteleostomi</taxon>
        <taxon>Mammalia</taxon>
        <taxon>Metatheria</taxon>
        <taxon>Diprotodontia</taxon>
        <taxon>Vombatidae</taxon>
        <taxon>Vombatus</taxon>
    </lineage>
</organism>
<evidence type="ECO:0000256" key="2">
    <source>
        <dbReference type="ARBA" id="ARBA00022741"/>
    </source>
</evidence>
<dbReference type="CDD" id="cd01852">
    <property type="entry name" value="AIG1"/>
    <property type="match status" value="1"/>
</dbReference>
<dbReference type="RefSeq" id="XP_027696740.1">
    <property type="nucleotide sequence ID" value="XM_027840939.1"/>
</dbReference>
<dbReference type="GeneTree" id="ENSGT00940000154844"/>
<reference evidence="7" key="1">
    <citation type="submission" date="2018-12" db="EMBL/GenBank/DDBJ databases">
        <authorList>
            <person name="Yazar S."/>
        </authorList>
    </citation>
    <scope>NUCLEOTIDE SEQUENCE [LARGE SCALE GENOMIC DNA]</scope>
</reference>
<reference evidence="6" key="2">
    <citation type="submission" date="2025-08" db="UniProtKB">
        <authorList>
            <consortium name="Ensembl"/>
        </authorList>
    </citation>
    <scope>IDENTIFICATION</scope>
</reference>
<evidence type="ECO:0000313" key="6">
    <source>
        <dbReference type="Ensembl" id="ENSVURP00010009473.1"/>
    </source>
</evidence>
<dbReference type="GeneID" id="114027088"/>
<dbReference type="RefSeq" id="XP_027696739.1">
    <property type="nucleotide sequence ID" value="XM_027840938.1"/>
</dbReference>
<proteinExistence type="inferred from homology"/>
<gene>
    <name evidence="6" type="primary">LOC114027088</name>
</gene>
<dbReference type="PANTHER" id="PTHR10903">
    <property type="entry name" value="GTPASE, IMAP FAMILY MEMBER-RELATED"/>
    <property type="match status" value="1"/>
</dbReference>
<dbReference type="FunFam" id="3.40.50.300:FF:000366">
    <property type="entry name" value="GTPase, IMAP family member 2"/>
    <property type="match status" value="1"/>
</dbReference>
<keyword evidence="3" id="KW-0342">GTP-binding</keyword>
<dbReference type="InterPro" id="IPR027417">
    <property type="entry name" value="P-loop_NTPase"/>
</dbReference>
<dbReference type="InterPro" id="IPR006703">
    <property type="entry name" value="G_AIG1"/>
</dbReference>
<feature type="transmembrane region" description="Helical" evidence="4">
    <location>
        <begin position="295"/>
        <end position="316"/>
    </location>
</feature>
<dbReference type="AlphaFoldDB" id="A0A4X2KC44"/>
<accession>A0A4X2KC44</accession>
<keyword evidence="4" id="KW-0472">Membrane</keyword>
<dbReference type="SUPFAM" id="SSF52540">
    <property type="entry name" value="P-loop containing nucleoside triphosphate hydrolases"/>
    <property type="match status" value="1"/>
</dbReference>
<reference evidence="6" key="3">
    <citation type="submission" date="2025-09" db="UniProtKB">
        <authorList>
            <consortium name="Ensembl"/>
        </authorList>
    </citation>
    <scope>IDENTIFICATION</scope>
</reference>
<dbReference type="GO" id="GO:0005525">
    <property type="term" value="F:GTP binding"/>
    <property type="evidence" value="ECO:0007669"/>
    <property type="project" value="UniProtKB-KW"/>
</dbReference>
<dbReference type="PANTHER" id="PTHR10903:SF69">
    <property type="entry name" value="GTPASE IMAP FAMILY MEMBER 5"/>
    <property type="match status" value="1"/>
</dbReference>
<feature type="domain" description="AIG1-type G" evidence="5">
    <location>
        <begin position="37"/>
        <end position="239"/>
    </location>
</feature>
<keyword evidence="4" id="KW-1133">Transmembrane helix</keyword>
<dbReference type="PROSITE" id="PS51720">
    <property type="entry name" value="G_AIG1"/>
    <property type="match status" value="1"/>
</dbReference>
<sequence>MVDYQSLGQTLQKGMHKMKKAKDGDVDVESRDICQSTEPLRIILVGKTGAGRSATGNTLLGQRVFESKLGSQAVTKKCQLETGMWNGRRISVIDTPAICESSAWTEQMYKEIGECYLLSSPGPHALVLVTQIGRYTTKDKEAIRRVKKIFGVEAMRHVVMLFTRKEDLGGSLEDYVTNTDNIDLQWGIRECGRRFCAFSNRATGEEQRAQVAELMIMIQRMEEENGGNYYSNALYLDTEIFQRFNNRGSEESYQNYLQKVKFQIEKQTLDLIEAESNCIVRAFFRAQKWVSSQNKIYLCLLFFVLAFIIIIVAILISQKA</sequence>
<evidence type="ECO:0000256" key="1">
    <source>
        <dbReference type="ARBA" id="ARBA00008535"/>
    </source>
</evidence>
<dbReference type="InterPro" id="IPR045058">
    <property type="entry name" value="GIMA/IAN/Toc"/>
</dbReference>
<name>A0A4X2KC44_VOMUR</name>
<keyword evidence="2" id="KW-0547">Nucleotide-binding</keyword>
<protein>
    <recommendedName>
        <fullName evidence="5">AIG1-type G domain-containing protein</fullName>
    </recommendedName>
</protein>
<dbReference type="Pfam" id="PF04548">
    <property type="entry name" value="AIG1"/>
    <property type="match status" value="1"/>
</dbReference>
<evidence type="ECO:0000259" key="5">
    <source>
        <dbReference type="PROSITE" id="PS51720"/>
    </source>
</evidence>
<evidence type="ECO:0000256" key="4">
    <source>
        <dbReference type="SAM" id="Phobius"/>
    </source>
</evidence>
<dbReference type="RefSeq" id="XP_027696738.1">
    <property type="nucleotide sequence ID" value="XM_027840937.1"/>
</dbReference>
<keyword evidence="7" id="KW-1185">Reference proteome</keyword>
<keyword evidence="4" id="KW-0812">Transmembrane</keyword>
<dbReference type="OrthoDB" id="8954335at2759"/>